<accession>A0A0N8PZJ7</accession>
<evidence type="ECO:0000313" key="3">
    <source>
        <dbReference type="EMBL" id="KPV72517.1"/>
    </source>
</evidence>
<evidence type="ECO:0000313" key="4">
    <source>
        <dbReference type="Proteomes" id="UP000053890"/>
    </source>
</evidence>
<dbReference type="EMBL" id="KQ474086">
    <property type="protein sequence ID" value="KPV72517.1"/>
    <property type="molecule type" value="Genomic_DNA"/>
</dbReference>
<organism evidence="3 4">
    <name type="scientific">Rhodotorula graminis (strain WP1)</name>
    <dbReference type="NCBI Taxonomy" id="578459"/>
    <lineage>
        <taxon>Eukaryota</taxon>
        <taxon>Fungi</taxon>
        <taxon>Dikarya</taxon>
        <taxon>Basidiomycota</taxon>
        <taxon>Pucciniomycotina</taxon>
        <taxon>Microbotryomycetes</taxon>
        <taxon>Sporidiobolales</taxon>
        <taxon>Sporidiobolaceae</taxon>
        <taxon>Rhodotorula</taxon>
    </lineage>
</organism>
<gene>
    <name evidence="3" type="ORF">RHOBADRAFT_55622</name>
</gene>
<evidence type="ECO:0000259" key="2">
    <source>
        <dbReference type="Pfam" id="PF10277"/>
    </source>
</evidence>
<keyword evidence="1" id="KW-0472">Membrane</keyword>
<protein>
    <recommendedName>
        <fullName evidence="2">CWH43-like N-terminal domain-containing protein</fullName>
    </recommendedName>
</protein>
<keyword evidence="4" id="KW-1185">Reference proteome</keyword>
<feature type="transmembrane region" description="Helical" evidence="1">
    <location>
        <begin position="212"/>
        <end position="232"/>
    </location>
</feature>
<dbReference type="AlphaFoldDB" id="A0A0N8PZJ7"/>
<keyword evidence="1" id="KW-0812">Transmembrane</keyword>
<evidence type="ECO:0000256" key="1">
    <source>
        <dbReference type="SAM" id="Phobius"/>
    </source>
</evidence>
<feature type="transmembrane region" description="Helical" evidence="1">
    <location>
        <begin position="50"/>
        <end position="76"/>
    </location>
</feature>
<feature type="transmembrane region" description="Helical" evidence="1">
    <location>
        <begin position="175"/>
        <end position="192"/>
    </location>
</feature>
<reference evidence="3 4" key="1">
    <citation type="journal article" date="2015" name="Front. Microbiol.">
        <title>Genome sequence of the plant growth promoting endophytic yeast Rhodotorula graminis WP1.</title>
        <authorList>
            <person name="Firrincieli A."/>
            <person name="Otillar R."/>
            <person name="Salamov A."/>
            <person name="Schmutz J."/>
            <person name="Khan Z."/>
            <person name="Redman R.S."/>
            <person name="Fleck N.D."/>
            <person name="Lindquist E."/>
            <person name="Grigoriev I.V."/>
            <person name="Doty S.L."/>
        </authorList>
    </citation>
    <scope>NUCLEOTIDE SEQUENCE [LARGE SCALE GENOMIC DNA]</scope>
    <source>
        <strain evidence="3 4">WP1</strain>
    </source>
</reference>
<dbReference type="GeneID" id="28978385"/>
<dbReference type="InterPro" id="IPR019402">
    <property type="entry name" value="CWH43_N"/>
</dbReference>
<feature type="transmembrane region" description="Helical" evidence="1">
    <location>
        <begin position="138"/>
        <end position="163"/>
    </location>
</feature>
<dbReference type="Proteomes" id="UP000053890">
    <property type="component" value="Unassembled WGS sequence"/>
</dbReference>
<name>A0A0N8PZJ7_RHOGW</name>
<keyword evidence="1" id="KW-1133">Transmembrane helix</keyword>
<dbReference type="Pfam" id="PF10277">
    <property type="entry name" value="Frag1"/>
    <property type="match status" value="1"/>
</dbReference>
<feature type="transmembrane region" description="Helical" evidence="1">
    <location>
        <begin position="97"/>
        <end position="118"/>
    </location>
</feature>
<feature type="domain" description="CWH43-like N-terminal" evidence="2">
    <location>
        <begin position="54"/>
        <end position="238"/>
    </location>
</feature>
<dbReference type="OrthoDB" id="10032492at2759"/>
<dbReference type="RefSeq" id="XP_018268566.1">
    <property type="nucleotide sequence ID" value="XM_018417937.1"/>
</dbReference>
<proteinExistence type="predicted"/>
<sequence length="261" mass="28767">MLPLKRDARYGRIGARSLCGDSDRDEDDSRLDCRRDFDAEPPAVKWLTTTFIRCIPVLATLSWLGTLLALLGLWTFQDGRARLASDGSLSSIASIGASHRLTFLFGAISTAVFYSLSLVTERFLRTTRVLTEVTDERYLWVAVGCADVLVGVLASASLVLLAVFDTVEFPHEHDILLIAFFVCVIVSGLLQMTEVEHLWHEHPDRDDLREGAFLKAVLLAVVAASGLGFWVLSTLCGGDATAVPYRRCYRLVMATTKRKGG</sequence>